<dbReference type="STRING" id="1802727.A2937_00280"/>
<organism evidence="1 2">
    <name type="scientific">Candidatus Yonathbacteria bacterium RIFCSPLOWO2_01_FULL_47_33b</name>
    <dbReference type="NCBI Taxonomy" id="1802727"/>
    <lineage>
        <taxon>Bacteria</taxon>
        <taxon>Candidatus Yonathiibacteriota</taxon>
    </lineage>
</organism>
<comment type="caution">
    <text evidence="1">The sequence shown here is derived from an EMBL/GenBank/DDBJ whole genome shotgun (WGS) entry which is preliminary data.</text>
</comment>
<dbReference type="EMBL" id="MHUW01000016">
    <property type="protein sequence ID" value="OHA83532.1"/>
    <property type="molecule type" value="Genomic_DNA"/>
</dbReference>
<accession>A0A1G2SFQ4</accession>
<dbReference type="Proteomes" id="UP000177987">
    <property type="component" value="Unassembled WGS sequence"/>
</dbReference>
<sequence>MSTPYPIYFNKRPVKTAFLVNPKEFTCESFSKIFDFNLNKYNGRFNPVVFTDGKNLTNEGWEFLKDFDPDVIKILLKPEKVLLQKIEDWLSPYVVETQDSNEHISGYGQDISINKPTKDLISRLSSTHAYQPSTFVLFNIKNITDDKQKQFVHFNFGTYDEWMIEHIGEKVDPKQIFNLDTSESINVALGDLSKMQKHPVYPVQLSTFPNNARDVEYNHDNEQFTVIVGNSPYDLVHYWNRSLSVPHWLRPDICHIWLPAELAEDEKLKEGLQLYFQRRAAQVGNSNNGKYIKFVSFSLTEKRLKKIADSLGEKVWAGKRVEVLKPTQVFPDYGLDKNYFSVRQGMELYQAYSNEENIVINDLQLPEGVQGGNWMLDVHIQYRPERYSYTNIRHWWRLPNRNHIAHSFFPNKIARIQKNGIPSVLMETKSSFRPDESNLTIKIPEDRDIIRLFIYGHNRPIYTGDPRASLIDNKTYFNTSRSDKGRYLDGLVGLFGGLWPAFSQFREPFWGNVFEMLALSDKSNEEAKKRNISNKLHKSLKAIPKNKAERNNEIKWLTEYILRLSKEHGKLGREITFSVFLSERIKQLQEALQKEGRVIKLSKNRIKEIKEDIEEDIEKLVERNILLVGVKPHCPFCGYSNWYQINEIRQKSECRGCGNVFDLPPEQPWFYRLNNLVQDGVSQHGLIPVLLTLGELYDSARSSFIYSTSLDLHQRLKKGKEKHLGDLDIACIQDGKFIMGEIKQNSDLFQQKHFKEALKLAKKIKPNVLIFASLDGKNRSLIDDNIRVLKEKLEPLGIEVWWYKPTPITYIYN</sequence>
<name>A0A1G2SFQ4_9BACT</name>
<evidence type="ECO:0000313" key="1">
    <source>
        <dbReference type="EMBL" id="OHA83532.1"/>
    </source>
</evidence>
<reference evidence="1 2" key="1">
    <citation type="journal article" date="2016" name="Nat. Commun.">
        <title>Thousands of microbial genomes shed light on interconnected biogeochemical processes in an aquifer system.</title>
        <authorList>
            <person name="Anantharaman K."/>
            <person name="Brown C.T."/>
            <person name="Hug L.A."/>
            <person name="Sharon I."/>
            <person name="Castelle C.J."/>
            <person name="Probst A.J."/>
            <person name="Thomas B.C."/>
            <person name="Singh A."/>
            <person name="Wilkins M.J."/>
            <person name="Karaoz U."/>
            <person name="Brodie E.L."/>
            <person name="Williams K.H."/>
            <person name="Hubbard S.S."/>
            <person name="Banfield J.F."/>
        </authorList>
    </citation>
    <scope>NUCLEOTIDE SEQUENCE [LARGE SCALE GENOMIC DNA]</scope>
</reference>
<protein>
    <submittedName>
        <fullName evidence="1">Uncharacterized protein</fullName>
    </submittedName>
</protein>
<proteinExistence type="predicted"/>
<evidence type="ECO:0000313" key="2">
    <source>
        <dbReference type="Proteomes" id="UP000177987"/>
    </source>
</evidence>
<gene>
    <name evidence="1" type="ORF">A2937_00280</name>
</gene>
<dbReference type="AlphaFoldDB" id="A0A1G2SFQ4"/>